<feature type="transmembrane region" description="Helical" evidence="1">
    <location>
        <begin position="6"/>
        <end position="23"/>
    </location>
</feature>
<name>A0A9D4A6T7_9ROSI</name>
<keyword evidence="1" id="KW-1133">Transmembrane helix</keyword>
<organism evidence="2 3">
    <name type="scientific">Gossypium stocksii</name>
    <dbReference type="NCBI Taxonomy" id="47602"/>
    <lineage>
        <taxon>Eukaryota</taxon>
        <taxon>Viridiplantae</taxon>
        <taxon>Streptophyta</taxon>
        <taxon>Embryophyta</taxon>
        <taxon>Tracheophyta</taxon>
        <taxon>Spermatophyta</taxon>
        <taxon>Magnoliopsida</taxon>
        <taxon>eudicotyledons</taxon>
        <taxon>Gunneridae</taxon>
        <taxon>Pentapetalae</taxon>
        <taxon>rosids</taxon>
        <taxon>malvids</taxon>
        <taxon>Malvales</taxon>
        <taxon>Malvaceae</taxon>
        <taxon>Malvoideae</taxon>
        <taxon>Gossypium</taxon>
    </lineage>
</organism>
<gene>
    <name evidence="2" type="ORF">J1N35_018152</name>
</gene>
<evidence type="ECO:0000256" key="1">
    <source>
        <dbReference type="SAM" id="Phobius"/>
    </source>
</evidence>
<comment type="caution">
    <text evidence="2">The sequence shown here is derived from an EMBL/GenBank/DDBJ whole genome shotgun (WGS) entry which is preliminary data.</text>
</comment>
<accession>A0A9D4A6T7</accession>
<dbReference type="Proteomes" id="UP000828251">
    <property type="component" value="Unassembled WGS sequence"/>
</dbReference>
<evidence type="ECO:0000313" key="3">
    <source>
        <dbReference type="Proteomes" id="UP000828251"/>
    </source>
</evidence>
<dbReference type="AlphaFoldDB" id="A0A9D4A6T7"/>
<evidence type="ECO:0000313" key="2">
    <source>
        <dbReference type="EMBL" id="KAH1090895.1"/>
    </source>
</evidence>
<protein>
    <submittedName>
        <fullName evidence="2">Uncharacterized protein</fullName>
    </submittedName>
</protein>
<keyword evidence="3" id="KW-1185">Reference proteome</keyword>
<sequence length="92" mass="10525">MRHQSKIFGFWLYKSFGFVWLMGNKRKQGVRFRLAPHIMRVLGFNKELKRAVWKKIQRVAISRCQSSDTDPLKQLLTVDSVSPSSSGISAAA</sequence>
<reference evidence="2 3" key="1">
    <citation type="journal article" date="2021" name="Plant Biotechnol. J.">
        <title>Multi-omics assisted identification of the key and species-specific regulatory components of drought-tolerant mechanisms in Gossypium stocksii.</title>
        <authorList>
            <person name="Yu D."/>
            <person name="Ke L."/>
            <person name="Zhang D."/>
            <person name="Wu Y."/>
            <person name="Sun Y."/>
            <person name="Mei J."/>
            <person name="Sun J."/>
            <person name="Sun Y."/>
        </authorList>
    </citation>
    <scope>NUCLEOTIDE SEQUENCE [LARGE SCALE GENOMIC DNA]</scope>
    <source>
        <strain evidence="3">cv. E1</strain>
        <tissue evidence="2">Leaf</tissue>
    </source>
</reference>
<keyword evidence="1" id="KW-0472">Membrane</keyword>
<proteinExistence type="predicted"/>
<keyword evidence="1" id="KW-0812">Transmembrane</keyword>
<dbReference type="EMBL" id="JAIQCV010000006">
    <property type="protein sequence ID" value="KAH1090895.1"/>
    <property type="molecule type" value="Genomic_DNA"/>
</dbReference>